<dbReference type="EMBL" id="VBAP01000104">
    <property type="protein sequence ID" value="TMI71717.1"/>
    <property type="molecule type" value="Genomic_DNA"/>
</dbReference>
<organism evidence="4 5">
    <name type="scientific">Candidatus Segetimicrobium genomatis</name>
    <dbReference type="NCBI Taxonomy" id="2569760"/>
    <lineage>
        <taxon>Bacteria</taxon>
        <taxon>Bacillati</taxon>
        <taxon>Candidatus Sysuimicrobiota</taxon>
        <taxon>Candidatus Sysuimicrobiia</taxon>
        <taxon>Candidatus Sysuimicrobiales</taxon>
        <taxon>Candidatus Segetimicrobiaceae</taxon>
        <taxon>Candidatus Segetimicrobium</taxon>
    </lineage>
</organism>
<accession>A0A537IKQ3</accession>
<dbReference type="InterPro" id="IPR058923">
    <property type="entry name" value="RCC1-like_dom"/>
</dbReference>
<dbReference type="InterPro" id="IPR051553">
    <property type="entry name" value="Ran_GTPase-activating"/>
</dbReference>
<dbReference type="Proteomes" id="UP000318834">
    <property type="component" value="Unassembled WGS sequence"/>
</dbReference>
<evidence type="ECO:0000256" key="2">
    <source>
        <dbReference type="ARBA" id="ARBA00022737"/>
    </source>
</evidence>
<dbReference type="Pfam" id="PF25390">
    <property type="entry name" value="WD40_RLD"/>
    <property type="match status" value="1"/>
</dbReference>
<dbReference type="PANTHER" id="PTHR45982">
    <property type="entry name" value="REGULATOR OF CHROMOSOME CONDENSATION"/>
    <property type="match status" value="1"/>
</dbReference>
<dbReference type="SUPFAM" id="SSF50985">
    <property type="entry name" value="RCC1/BLIP-II"/>
    <property type="match status" value="1"/>
</dbReference>
<sequence length="496" mass="49888">MPTRHFPSRVARLTVLAVAVHAGSTRAQGVLSDTVTFAAVSVGGIHTCGVAVGGVAYCWGWNTRGQLGDGTSGTERSLPVRVVSDVRFAAVSAGDRYTCGITAAGAAFCWGLNGWGQLGDGTTTDRSSPVPVAGGLSFSAVSTGFRQTCALTATSVVYCWGLNRAGQLGDGTTTDQSSPVRVAGGLTFAAVSAGDFHTCGVTGAGAAYCWGANGDGQLGDGSTTNRLTPTPVRADVSFAAVSAGGFHTCGITAAGAAYCWGANSEGQLGDGTARSRTRPVLVAGGTRYASVSAGNSHTCGVTPAGGAYCWGLNAQGQLGDGTTTGRQSPVRVAGDVRFVAVDAGGSGQALGFHTCGLTAAGAALCWGQNARGQLGDGTTEDRTSPVPVVQKGVGAAPAITPEGEEAERVAAMKYDLRSLIVAEESFFADSIKYSSRIGPGGVALRLREGNSLLSLQLTADGWTAKMGHANTQTVCAIYVGSTPLPPATSEGTPACR</sequence>
<dbReference type="GO" id="GO:0005737">
    <property type="term" value="C:cytoplasm"/>
    <property type="evidence" value="ECO:0007669"/>
    <property type="project" value="TreeGrafter"/>
</dbReference>
<dbReference type="GO" id="GO:0005085">
    <property type="term" value="F:guanyl-nucleotide exchange factor activity"/>
    <property type="evidence" value="ECO:0007669"/>
    <property type="project" value="TreeGrafter"/>
</dbReference>
<dbReference type="AlphaFoldDB" id="A0A537IKQ3"/>
<dbReference type="PANTHER" id="PTHR45982:SF1">
    <property type="entry name" value="REGULATOR OF CHROMOSOME CONDENSATION"/>
    <property type="match status" value="1"/>
</dbReference>
<evidence type="ECO:0000256" key="1">
    <source>
        <dbReference type="ARBA" id="ARBA00022658"/>
    </source>
</evidence>
<dbReference type="Gene3D" id="2.130.10.30">
    <property type="entry name" value="Regulator of chromosome condensation 1/beta-lactamase-inhibitor protein II"/>
    <property type="match status" value="2"/>
</dbReference>
<dbReference type="PRINTS" id="PR00633">
    <property type="entry name" value="RCCNDNSATION"/>
</dbReference>
<dbReference type="InterPro" id="IPR009091">
    <property type="entry name" value="RCC1/BLIP-II"/>
</dbReference>
<evidence type="ECO:0000313" key="5">
    <source>
        <dbReference type="Proteomes" id="UP000318834"/>
    </source>
</evidence>
<reference evidence="4 5" key="1">
    <citation type="journal article" date="2019" name="Nat. Microbiol.">
        <title>Mediterranean grassland soil C-N compound turnover is dependent on rainfall and depth, and is mediated by genomically divergent microorganisms.</title>
        <authorList>
            <person name="Diamond S."/>
            <person name="Andeer P.F."/>
            <person name="Li Z."/>
            <person name="Crits-Christoph A."/>
            <person name="Burstein D."/>
            <person name="Anantharaman K."/>
            <person name="Lane K.R."/>
            <person name="Thomas B.C."/>
            <person name="Pan C."/>
            <person name="Northen T.R."/>
            <person name="Banfield J.F."/>
        </authorList>
    </citation>
    <scope>NUCLEOTIDE SEQUENCE [LARGE SCALE GENOMIC DNA]</scope>
    <source>
        <strain evidence="4">NP_8</strain>
    </source>
</reference>
<comment type="caution">
    <text evidence="4">The sequence shown here is derived from an EMBL/GenBank/DDBJ whole genome shotgun (WGS) entry which is preliminary data.</text>
</comment>
<keyword evidence="2" id="KW-0677">Repeat</keyword>
<name>A0A537IKQ3_9BACT</name>
<evidence type="ECO:0000313" key="4">
    <source>
        <dbReference type="EMBL" id="TMI71717.1"/>
    </source>
</evidence>
<proteinExistence type="predicted"/>
<gene>
    <name evidence="4" type="ORF">E6H05_12195</name>
</gene>
<protein>
    <recommendedName>
        <fullName evidence="3">RCC1-like domain-containing protein</fullName>
    </recommendedName>
</protein>
<dbReference type="PROSITE" id="PS50012">
    <property type="entry name" value="RCC1_3"/>
    <property type="match status" value="6"/>
</dbReference>
<feature type="domain" description="RCC1-like" evidence="3">
    <location>
        <begin position="35"/>
        <end position="346"/>
    </location>
</feature>
<dbReference type="InterPro" id="IPR000408">
    <property type="entry name" value="Reg_chr_condens"/>
</dbReference>
<keyword evidence="1" id="KW-0344">Guanine-nucleotide releasing factor</keyword>
<dbReference type="Pfam" id="PF13540">
    <property type="entry name" value="RCC1_2"/>
    <property type="match status" value="1"/>
</dbReference>
<evidence type="ECO:0000259" key="3">
    <source>
        <dbReference type="Pfam" id="PF25390"/>
    </source>
</evidence>